<dbReference type="PROSITE" id="PS50222">
    <property type="entry name" value="EF_HAND_2"/>
    <property type="match status" value="1"/>
</dbReference>
<gene>
    <name evidence="5 6" type="primary">LOC106179443</name>
</gene>
<dbReference type="PROSITE" id="PS00018">
    <property type="entry name" value="EF_HAND_1"/>
    <property type="match status" value="1"/>
</dbReference>
<keyword evidence="1" id="KW-0106">Calcium</keyword>
<feature type="signal peptide" evidence="2">
    <location>
        <begin position="1"/>
        <end position="23"/>
    </location>
</feature>
<name>A0A1S3K7B4_LINAN</name>
<evidence type="ECO:0000313" key="6">
    <source>
        <dbReference type="RefSeq" id="XP_023932172.1"/>
    </source>
</evidence>
<dbReference type="RefSeq" id="XP_013418518.1">
    <property type="nucleotide sequence ID" value="XM_013563064.1"/>
</dbReference>
<dbReference type="KEGG" id="lak:106179443"/>
<dbReference type="AlphaFoldDB" id="A0A1S3K7B4"/>
<accession>A0A1S3K7B4</accession>
<feature type="chain" id="PRO_5010313775" evidence="2">
    <location>
        <begin position="24"/>
        <end position="157"/>
    </location>
</feature>
<dbReference type="RefSeq" id="XP_023932172.1">
    <property type="nucleotide sequence ID" value="XM_024076404.1"/>
</dbReference>
<dbReference type="InterPro" id="IPR018247">
    <property type="entry name" value="EF_Hand_1_Ca_BS"/>
</dbReference>
<feature type="domain" description="EF-hand" evidence="3">
    <location>
        <begin position="88"/>
        <end position="123"/>
    </location>
</feature>
<evidence type="ECO:0000259" key="3">
    <source>
        <dbReference type="PROSITE" id="PS50222"/>
    </source>
</evidence>
<dbReference type="Proteomes" id="UP000085678">
    <property type="component" value="Unplaced"/>
</dbReference>
<evidence type="ECO:0000256" key="1">
    <source>
        <dbReference type="ARBA" id="ARBA00022837"/>
    </source>
</evidence>
<proteinExistence type="predicted"/>
<keyword evidence="2" id="KW-0732">Signal</keyword>
<keyword evidence="4" id="KW-1185">Reference proteome</keyword>
<dbReference type="GeneID" id="106179443"/>
<dbReference type="SUPFAM" id="SSF47473">
    <property type="entry name" value="EF-hand"/>
    <property type="match status" value="1"/>
</dbReference>
<organism evidence="4 5">
    <name type="scientific">Lingula anatina</name>
    <name type="common">Brachiopod</name>
    <name type="synonym">Lingula unguis</name>
    <dbReference type="NCBI Taxonomy" id="7574"/>
    <lineage>
        <taxon>Eukaryota</taxon>
        <taxon>Metazoa</taxon>
        <taxon>Spiralia</taxon>
        <taxon>Lophotrochozoa</taxon>
        <taxon>Brachiopoda</taxon>
        <taxon>Linguliformea</taxon>
        <taxon>Lingulata</taxon>
        <taxon>Lingulida</taxon>
        <taxon>Linguloidea</taxon>
        <taxon>Lingulidae</taxon>
        <taxon>Lingula</taxon>
    </lineage>
</organism>
<reference evidence="5 6" key="1">
    <citation type="submission" date="2025-04" db="UniProtKB">
        <authorList>
            <consortium name="RefSeq"/>
        </authorList>
    </citation>
    <scope>IDENTIFICATION</scope>
    <source>
        <tissue evidence="5 6">Gonads</tissue>
    </source>
</reference>
<sequence>MRMYLLIGLLLAVVAMMVQEGDSWPRIRIRLPRIRIRVRRVLGRVVDFCKSHPITCYKVGKAAVVAVGDENKLQVMMNDQDGDGKMALHEMEDEDLFEELDANDDGFVDQKELDNLQEHFNMITALTQGQSSDDDQLDDELDEKELAELKDLLSNQP</sequence>
<dbReference type="InterPro" id="IPR002048">
    <property type="entry name" value="EF_hand_dom"/>
</dbReference>
<dbReference type="GO" id="GO:0005509">
    <property type="term" value="F:calcium ion binding"/>
    <property type="evidence" value="ECO:0007669"/>
    <property type="project" value="InterPro"/>
</dbReference>
<evidence type="ECO:0000256" key="2">
    <source>
        <dbReference type="SAM" id="SignalP"/>
    </source>
</evidence>
<protein>
    <submittedName>
        <fullName evidence="5 6">Uncharacterized protein LOC106179443 isoform X1</fullName>
    </submittedName>
</protein>
<dbReference type="InterPro" id="IPR011992">
    <property type="entry name" value="EF-hand-dom_pair"/>
</dbReference>
<evidence type="ECO:0000313" key="4">
    <source>
        <dbReference type="Proteomes" id="UP000085678"/>
    </source>
</evidence>
<evidence type="ECO:0000313" key="5">
    <source>
        <dbReference type="RefSeq" id="XP_013418518.1"/>
    </source>
</evidence>